<sequence length="37" mass="4373">MFCRKHRSLRSEIPYHLSVKSNGLLEQLLLLYILTSI</sequence>
<name>A0A653D0Y1_CALMS</name>
<dbReference type="Proteomes" id="UP000410492">
    <property type="component" value="Unassembled WGS sequence"/>
</dbReference>
<protein>
    <submittedName>
        <fullName evidence="1">Uncharacterized protein</fullName>
    </submittedName>
</protein>
<organism evidence="1 2">
    <name type="scientific">Callosobruchus maculatus</name>
    <name type="common">Southern cowpea weevil</name>
    <name type="synonym">Pulse bruchid</name>
    <dbReference type="NCBI Taxonomy" id="64391"/>
    <lineage>
        <taxon>Eukaryota</taxon>
        <taxon>Metazoa</taxon>
        <taxon>Ecdysozoa</taxon>
        <taxon>Arthropoda</taxon>
        <taxon>Hexapoda</taxon>
        <taxon>Insecta</taxon>
        <taxon>Pterygota</taxon>
        <taxon>Neoptera</taxon>
        <taxon>Endopterygota</taxon>
        <taxon>Coleoptera</taxon>
        <taxon>Polyphaga</taxon>
        <taxon>Cucujiformia</taxon>
        <taxon>Chrysomeloidea</taxon>
        <taxon>Chrysomelidae</taxon>
        <taxon>Bruchinae</taxon>
        <taxon>Bruchini</taxon>
        <taxon>Callosobruchus</taxon>
    </lineage>
</organism>
<evidence type="ECO:0000313" key="2">
    <source>
        <dbReference type="Proteomes" id="UP000410492"/>
    </source>
</evidence>
<dbReference type="AlphaFoldDB" id="A0A653D0Y1"/>
<gene>
    <name evidence="1" type="ORF">CALMAC_LOCUS13515</name>
</gene>
<proteinExistence type="predicted"/>
<evidence type="ECO:0000313" key="1">
    <source>
        <dbReference type="EMBL" id="VEN53836.1"/>
    </source>
</evidence>
<keyword evidence="2" id="KW-1185">Reference proteome</keyword>
<accession>A0A653D0Y1</accession>
<reference evidence="1 2" key="1">
    <citation type="submission" date="2019-01" db="EMBL/GenBank/DDBJ databases">
        <authorList>
            <person name="Sayadi A."/>
        </authorList>
    </citation>
    <scope>NUCLEOTIDE SEQUENCE [LARGE SCALE GENOMIC DNA]</scope>
</reference>
<dbReference type="EMBL" id="CAACVG010009675">
    <property type="protein sequence ID" value="VEN53836.1"/>
    <property type="molecule type" value="Genomic_DNA"/>
</dbReference>
<feature type="non-terminal residue" evidence="1">
    <location>
        <position position="37"/>
    </location>
</feature>